<evidence type="ECO:0000256" key="1">
    <source>
        <dbReference type="SAM" id="Coils"/>
    </source>
</evidence>
<dbReference type="EMBL" id="PUHZ01000008">
    <property type="protein sequence ID" value="PQO46723.1"/>
    <property type="molecule type" value="Genomic_DNA"/>
</dbReference>
<organism evidence="2 3">
    <name type="scientific">Blastopirellula marina</name>
    <dbReference type="NCBI Taxonomy" id="124"/>
    <lineage>
        <taxon>Bacteria</taxon>
        <taxon>Pseudomonadati</taxon>
        <taxon>Planctomycetota</taxon>
        <taxon>Planctomycetia</taxon>
        <taxon>Pirellulales</taxon>
        <taxon>Pirellulaceae</taxon>
        <taxon>Blastopirellula</taxon>
    </lineage>
</organism>
<protein>
    <submittedName>
        <fullName evidence="2">Uncharacterized protein</fullName>
    </submittedName>
</protein>
<gene>
    <name evidence="2" type="ORF">C5Y93_07770</name>
</gene>
<sequence length="317" mass="34784">MTDYFRISPLYSPVGRVDREANIIYGCKIIDAGRVNDDRPFLIDSGTLQQVLNHAEDHANGLKCRFTHPNICSDGLGRYLGRWKNFRQNGNAIYADLHLAETSFNTPHGDLGGYVLDMAEEDPEAFGVSIAAVLADEMRAALETLGDDSPEAIPYRLKALQAADVVGDPAATRGGLFSIDSISDRRDIPHFVAQFLGTYFADADPKAVASQALRMISHHYGVPVALDTSPAPESHLENVQTYVGTFGEQGYIYYGKGMTLAQCHEAELAVKRQQIEALEAQIRLMDAETESLRSEFEEARSRFQVRLDAALAASGAL</sequence>
<name>A0A2S8GQL5_9BACT</name>
<dbReference type="AlphaFoldDB" id="A0A2S8GQL5"/>
<keyword evidence="1" id="KW-0175">Coiled coil</keyword>
<comment type="caution">
    <text evidence="2">The sequence shown here is derived from an EMBL/GenBank/DDBJ whole genome shotgun (WGS) entry which is preliminary data.</text>
</comment>
<accession>A0A2S8GQL5</accession>
<feature type="coiled-coil region" evidence="1">
    <location>
        <begin position="261"/>
        <end position="295"/>
    </location>
</feature>
<reference evidence="2 3" key="1">
    <citation type="submission" date="2018-02" db="EMBL/GenBank/DDBJ databases">
        <title>Comparative genomes isolates from brazilian mangrove.</title>
        <authorList>
            <person name="Araujo J.E."/>
            <person name="Taketani R.G."/>
            <person name="Silva M.C.P."/>
            <person name="Loureco M.V."/>
            <person name="Andreote F.D."/>
        </authorList>
    </citation>
    <scope>NUCLEOTIDE SEQUENCE [LARGE SCALE GENOMIC DNA]</scope>
    <source>
        <strain evidence="2 3">Nap-Phe MGV</strain>
    </source>
</reference>
<dbReference type="Proteomes" id="UP000237819">
    <property type="component" value="Unassembled WGS sequence"/>
</dbReference>
<evidence type="ECO:0000313" key="2">
    <source>
        <dbReference type="EMBL" id="PQO46723.1"/>
    </source>
</evidence>
<proteinExistence type="predicted"/>
<evidence type="ECO:0000313" key="3">
    <source>
        <dbReference type="Proteomes" id="UP000237819"/>
    </source>
</evidence>
<dbReference type="RefSeq" id="WP_105334849.1">
    <property type="nucleotide sequence ID" value="NZ_PUHZ01000008.1"/>
</dbReference>
<dbReference type="OrthoDB" id="277369at2"/>